<dbReference type="Proteomes" id="UP000324222">
    <property type="component" value="Unassembled WGS sequence"/>
</dbReference>
<feature type="compositionally biased region" description="Basic residues" evidence="1">
    <location>
        <begin position="32"/>
        <end position="46"/>
    </location>
</feature>
<evidence type="ECO:0000313" key="2">
    <source>
        <dbReference type="EMBL" id="MPC51840.1"/>
    </source>
</evidence>
<evidence type="ECO:0000313" key="3">
    <source>
        <dbReference type="Proteomes" id="UP000324222"/>
    </source>
</evidence>
<feature type="compositionally biased region" description="Polar residues" evidence="1">
    <location>
        <begin position="191"/>
        <end position="203"/>
    </location>
</feature>
<feature type="compositionally biased region" description="Basic and acidic residues" evidence="1">
    <location>
        <begin position="1"/>
        <end position="31"/>
    </location>
</feature>
<comment type="caution">
    <text evidence="2">The sequence shown here is derived from an EMBL/GenBank/DDBJ whole genome shotgun (WGS) entry which is preliminary data.</text>
</comment>
<keyword evidence="3" id="KW-1185">Reference proteome</keyword>
<proteinExistence type="predicted"/>
<name>A0A5B7FVT5_PORTR</name>
<gene>
    <name evidence="2" type="ORF">E2C01_045693</name>
</gene>
<protein>
    <submittedName>
        <fullName evidence="2">Uncharacterized protein</fullName>
    </submittedName>
</protein>
<reference evidence="2 3" key="1">
    <citation type="submission" date="2019-05" db="EMBL/GenBank/DDBJ databases">
        <title>Another draft genome of Portunus trituberculatus and its Hox gene families provides insights of decapod evolution.</title>
        <authorList>
            <person name="Jeong J.-H."/>
            <person name="Song I."/>
            <person name="Kim S."/>
            <person name="Choi T."/>
            <person name="Kim D."/>
            <person name="Ryu S."/>
            <person name="Kim W."/>
        </authorList>
    </citation>
    <scope>NUCLEOTIDE SEQUENCE [LARGE SCALE GENOMIC DNA]</scope>
    <source>
        <tissue evidence="2">Muscle</tissue>
    </source>
</reference>
<dbReference type="AlphaFoldDB" id="A0A5B7FVT5"/>
<accession>A0A5B7FVT5</accession>
<organism evidence="2 3">
    <name type="scientific">Portunus trituberculatus</name>
    <name type="common">Swimming crab</name>
    <name type="synonym">Neptunus trituberculatus</name>
    <dbReference type="NCBI Taxonomy" id="210409"/>
    <lineage>
        <taxon>Eukaryota</taxon>
        <taxon>Metazoa</taxon>
        <taxon>Ecdysozoa</taxon>
        <taxon>Arthropoda</taxon>
        <taxon>Crustacea</taxon>
        <taxon>Multicrustacea</taxon>
        <taxon>Malacostraca</taxon>
        <taxon>Eumalacostraca</taxon>
        <taxon>Eucarida</taxon>
        <taxon>Decapoda</taxon>
        <taxon>Pleocyemata</taxon>
        <taxon>Brachyura</taxon>
        <taxon>Eubrachyura</taxon>
        <taxon>Portunoidea</taxon>
        <taxon>Portunidae</taxon>
        <taxon>Portuninae</taxon>
        <taxon>Portunus</taxon>
    </lineage>
</organism>
<dbReference type="EMBL" id="VSRR010010447">
    <property type="protein sequence ID" value="MPC51840.1"/>
    <property type="molecule type" value="Genomic_DNA"/>
</dbReference>
<sequence length="203" mass="22098">MSDGFVREGEEGASGSEKEHDEMAKRRDAVSSKRRVALRRQWRTRRGGGTTGRTLEGWPGVESPGYFVSGVNPRQGGNVVHVARPPAAHESSTTAVAESEKIKKEKARVHGYYRSTGKRAWTAGKGGRRVGQTDRVAATVATSPERDQAKINGKKKRGYQSKAGRDTCQPDSLASPAFLPAGRAWQHRPHTLNTAPSHTTTIK</sequence>
<evidence type="ECO:0000256" key="1">
    <source>
        <dbReference type="SAM" id="MobiDB-lite"/>
    </source>
</evidence>
<feature type="region of interest" description="Disordered" evidence="1">
    <location>
        <begin position="140"/>
        <end position="203"/>
    </location>
</feature>
<feature type="region of interest" description="Disordered" evidence="1">
    <location>
        <begin position="1"/>
        <end position="62"/>
    </location>
</feature>